<evidence type="ECO:0000256" key="3">
    <source>
        <dbReference type="ARBA" id="ARBA00006678"/>
    </source>
</evidence>
<evidence type="ECO:0000256" key="6">
    <source>
        <dbReference type="ARBA" id="ARBA00022835"/>
    </source>
</evidence>
<keyword evidence="8" id="KW-0539">Nucleus</keyword>
<dbReference type="GO" id="GO:0006364">
    <property type="term" value="P:rRNA processing"/>
    <property type="evidence" value="ECO:0007669"/>
    <property type="project" value="UniProtKB-KW"/>
</dbReference>
<dbReference type="AlphaFoldDB" id="A0AAW2HGQ7"/>
<dbReference type="GO" id="GO:0000177">
    <property type="term" value="C:cytoplasmic exosome (RNase complex)"/>
    <property type="evidence" value="ECO:0007669"/>
    <property type="project" value="TreeGrafter"/>
</dbReference>
<evidence type="ECO:0000256" key="1">
    <source>
        <dbReference type="ARBA" id="ARBA00004123"/>
    </source>
</evidence>
<comment type="similarity">
    <text evidence="3">Belongs to the RNase PH family.</text>
</comment>
<organism evidence="10">
    <name type="scientific">Menopon gallinae</name>
    <name type="common">poultry shaft louse</name>
    <dbReference type="NCBI Taxonomy" id="328185"/>
    <lineage>
        <taxon>Eukaryota</taxon>
        <taxon>Metazoa</taxon>
        <taxon>Ecdysozoa</taxon>
        <taxon>Arthropoda</taxon>
        <taxon>Hexapoda</taxon>
        <taxon>Insecta</taxon>
        <taxon>Pterygota</taxon>
        <taxon>Neoptera</taxon>
        <taxon>Paraneoptera</taxon>
        <taxon>Psocodea</taxon>
        <taxon>Troctomorpha</taxon>
        <taxon>Phthiraptera</taxon>
        <taxon>Amblycera</taxon>
        <taxon>Menoponidae</taxon>
        <taxon>Menopon</taxon>
    </lineage>
</organism>
<dbReference type="CDD" id="cd11371">
    <property type="entry name" value="RNase_PH_MTR3"/>
    <property type="match status" value="1"/>
</dbReference>
<dbReference type="GO" id="GO:0034475">
    <property type="term" value="P:U4 snRNA 3'-end processing"/>
    <property type="evidence" value="ECO:0007669"/>
    <property type="project" value="TreeGrafter"/>
</dbReference>
<dbReference type="GO" id="GO:0003723">
    <property type="term" value="F:RNA binding"/>
    <property type="evidence" value="ECO:0007669"/>
    <property type="project" value="UniProtKB-KW"/>
</dbReference>
<dbReference type="InterPro" id="IPR020568">
    <property type="entry name" value="Ribosomal_Su5_D2-typ_SF"/>
</dbReference>
<protein>
    <recommendedName>
        <fullName evidence="9">Exoribonuclease phosphorolytic domain-containing protein</fullName>
    </recommendedName>
</protein>
<dbReference type="InterPro" id="IPR001247">
    <property type="entry name" value="ExoRNase_PH_dom1"/>
</dbReference>
<dbReference type="GO" id="GO:0016075">
    <property type="term" value="P:rRNA catabolic process"/>
    <property type="evidence" value="ECO:0007669"/>
    <property type="project" value="TreeGrafter"/>
</dbReference>
<dbReference type="GO" id="GO:0071028">
    <property type="term" value="P:nuclear mRNA surveillance"/>
    <property type="evidence" value="ECO:0007669"/>
    <property type="project" value="TreeGrafter"/>
</dbReference>
<dbReference type="PANTHER" id="PTHR11953:SF2">
    <property type="entry name" value="EXOSOME COMPLEX COMPONENT MTR3"/>
    <property type="match status" value="1"/>
</dbReference>
<dbReference type="InterPro" id="IPR050080">
    <property type="entry name" value="RNase_PH"/>
</dbReference>
<evidence type="ECO:0000256" key="7">
    <source>
        <dbReference type="ARBA" id="ARBA00022884"/>
    </source>
</evidence>
<dbReference type="Gene3D" id="3.30.230.70">
    <property type="entry name" value="GHMP Kinase, N-terminal domain"/>
    <property type="match status" value="1"/>
</dbReference>
<dbReference type="InterPro" id="IPR027408">
    <property type="entry name" value="PNPase/RNase_PH_dom_sf"/>
</dbReference>
<dbReference type="Pfam" id="PF01138">
    <property type="entry name" value="RNase_PH"/>
    <property type="match status" value="1"/>
</dbReference>
<comment type="caution">
    <text evidence="10">The sequence shown here is derived from an EMBL/GenBank/DDBJ whole genome shotgun (WGS) entry which is preliminary data.</text>
</comment>
<dbReference type="GO" id="GO:0000176">
    <property type="term" value="C:nuclear exosome (RNase complex)"/>
    <property type="evidence" value="ECO:0007669"/>
    <property type="project" value="TreeGrafter"/>
</dbReference>
<feature type="domain" description="Exoribonuclease phosphorolytic" evidence="9">
    <location>
        <begin position="51"/>
        <end position="178"/>
    </location>
</feature>
<keyword evidence="5" id="KW-0698">rRNA processing</keyword>
<reference evidence="10" key="1">
    <citation type="journal article" date="2024" name="Gigascience">
        <title>Chromosome-level genome of the poultry shaft louse Menopon gallinae provides insight into the host-switching and adaptive evolution of parasitic lice.</title>
        <authorList>
            <person name="Xu Y."/>
            <person name="Ma L."/>
            <person name="Liu S."/>
            <person name="Liang Y."/>
            <person name="Liu Q."/>
            <person name="He Z."/>
            <person name="Tian L."/>
            <person name="Duan Y."/>
            <person name="Cai W."/>
            <person name="Li H."/>
            <person name="Song F."/>
        </authorList>
    </citation>
    <scope>NUCLEOTIDE SEQUENCE</scope>
    <source>
        <strain evidence="10">Cailab_2023a</strain>
    </source>
</reference>
<gene>
    <name evidence="10" type="ORF">PYX00_010681</name>
</gene>
<accession>A0AAW2HGQ7</accession>
<comment type="subcellular location">
    <subcellularLocation>
        <location evidence="2">Cytoplasm</location>
    </subcellularLocation>
    <subcellularLocation>
        <location evidence="1">Nucleus</location>
    </subcellularLocation>
</comment>
<evidence type="ECO:0000313" key="10">
    <source>
        <dbReference type="EMBL" id="KAL0268897.1"/>
    </source>
</evidence>
<sequence>MPTDTRRNQGPENTQSYRQWLKKENPVFEDVLKEIINSDKIRADGRGCEDQRKIYMKTHIVTQAKGSAYLELNRTKVIVSVFNPREIPRLSEFTPNGELYCEFKFAPFSCPERRGHLMDGEEKDLSVLLRHALEPAVCRHEFPNFQVDIYALVLDNDGSCLSAAITAAGLALADAGIPMYDLITSVTMCIHNDNIFVDPSLEEETFCKTFFKNKTNEMGIISLSYMPTLGQVAELTQTGCVKKDTVLKSLDLLISKCVKLSTLCQHCLIEDVKDRLKESDSNKDEEMKVS</sequence>
<name>A0AAW2HGQ7_9NEOP</name>
<proteinExistence type="inferred from homology"/>
<dbReference type="SUPFAM" id="SSF55666">
    <property type="entry name" value="Ribonuclease PH domain 2-like"/>
    <property type="match status" value="1"/>
</dbReference>
<keyword evidence="6" id="KW-0271">Exosome</keyword>
<dbReference type="EMBL" id="JARGDH010000005">
    <property type="protein sequence ID" value="KAL0268897.1"/>
    <property type="molecule type" value="Genomic_DNA"/>
</dbReference>
<dbReference type="PANTHER" id="PTHR11953">
    <property type="entry name" value="EXOSOME COMPLEX COMPONENT"/>
    <property type="match status" value="1"/>
</dbReference>
<evidence type="ECO:0000256" key="8">
    <source>
        <dbReference type="ARBA" id="ARBA00023242"/>
    </source>
</evidence>
<evidence type="ECO:0000256" key="5">
    <source>
        <dbReference type="ARBA" id="ARBA00022552"/>
    </source>
</evidence>
<dbReference type="GO" id="GO:0005730">
    <property type="term" value="C:nucleolus"/>
    <property type="evidence" value="ECO:0007669"/>
    <property type="project" value="TreeGrafter"/>
</dbReference>
<dbReference type="GO" id="GO:0071051">
    <property type="term" value="P:poly(A)-dependent snoRNA 3'-end processing"/>
    <property type="evidence" value="ECO:0007669"/>
    <property type="project" value="TreeGrafter"/>
</dbReference>
<dbReference type="SUPFAM" id="SSF54211">
    <property type="entry name" value="Ribosomal protein S5 domain 2-like"/>
    <property type="match status" value="1"/>
</dbReference>
<evidence type="ECO:0000259" key="9">
    <source>
        <dbReference type="Pfam" id="PF01138"/>
    </source>
</evidence>
<dbReference type="InterPro" id="IPR036345">
    <property type="entry name" value="ExoRNase_PH_dom2_sf"/>
</dbReference>
<evidence type="ECO:0000256" key="4">
    <source>
        <dbReference type="ARBA" id="ARBA00022490"/>
    </source>
</evidence>
<evidence type="ECO:0000256" key="2">
    <source>
        <dbReference type="ARBA" id="ARBA00004496"/>
    </source>
</evidence>
<keyword evidence="7" id="KW-0694">RNA-binding</keyword>
<keyword evidence="4" id="KW-0963">Cytoplasm</keyword>